<dbReference type="STRING" id="1073089.A0A1L9S410"/>
<accession>A0A1L9S410</accession>
<evidence type="ECO:0000256" key="1">
    <source>
        <dbReference type="SAM" id="MobiDB-lite"/>
    </source>
</evidence>
<sequence length="205" mass="22541">MTEAKDISMATEEVENPAPVKANPSNPASTPRKRGRKKASENDTTTNGEDNEGTPTKKGKTEKAKAGRGSKKGANNLGPIPTTLEAASILDKMILRMRDDENRGWADITSAWTAMTGTQIGSTTLRMRYTTMKTNFVSISGSDEARLIKFKKEIEDRFEQEKWHKISESIEADGGSKYPLAALQKKYKELSKNSNGAEPVSNNEE</sequence>
<proteinExistence type="predicted"/>
<name>A0A1L9S410_ASPWE</name>
<dbReference type="Proteomes" id="UP000184383">
    <property type="component" value="Unassembled WGS sequence"/>
</dbReference>
<feature type="region of interest" description="Disordered" evidence="1">
    <location>
        <begin position="1"/>
        <end position="80"/>
    </location>
</feature>
<dbReference type="AlphaFoldDB" id="A0A1L9S410"/>
<dbReference type="GeneID" id="63746058"/>
<dbReference type="OrthoDB" id="5375264at2759"/>
<dbReference type="VEuPathDB" id="FungiDB:ASPWEDRAFT_167865"/>
<dbReference type="RefSeq" id="XP_040695549.1">
    <property type="nucleotide sequence ID" value="XM_040830210.1"/>
</dbReference>
<protein>
    <submittedName>
        <fullName evidence="2">Uncharacterized protein</fullName>
    </submittedName>
</protein>
<evidence type="ECO:0000313" key="3">
    <source>
        <dbReference type="Proteomes" id="UP000184383"/>
    </source>
</evidence>
<reference evidence="3" key="1">
    <citation type="journal article" date="2017" name="Genome Biol.">
        <title>Comparative genomics reveals high biological diversity and specific adaptations in the industrially and medically important fungal genus Aspergillus.</title>
        <authorList>
            <person name="de Vries R.P."/>
            <person name="Riley R."/>
            <person name="Wiebenga A."/>
            <person name="Aguilar-Osorio G."/>
            <person name="Amillis S."/>
            <person name="Uchima C.A."/>
            <person name="Anderluh G."/>
            <person name="Asadollahi M."/>
            <person name="Askin M."/>
            <person name="Barry K."/>
            <person name="Battaglia E."/>
            <person name="Bayram O."/>
            <person name="Benocci T."/>
            <person name="Braus-Stromeyer S.A."/>
            <person name="Caldana C."/>
            <person name="Canovas D."/>
            <person name="Cerqueira G.C."/>
            <person name="Chen F."/>
            <person name="Chen W."/>
            <person name="Choi C."/>
            <person name="Clum A."/>
            <person name="Dos Santos R.A."/>
            <person name="Damasio A.R."/>
            <person name="Diallinas G."/>
            <person name="Emri T."/>
            <person name="Fekete E."/>
            <person name="Flipphi M."/>
            <person name="Freyberg S."/>
            <person name="Gallo A."/>
            <person name="Gournas C."/>
            <person name="Habgood R."/>
            <person name="Hainaut M."/>
            <person name="Harispe M.L."/>
            <person name="Henrissat B."/>
            <person name="Hilden K.S."/>
            <person name="Hope R."/>
            <person name="Hossain A."/>
            <person name="Karabika E."/>
            <person name="Karaffa L."/>
            <person name="Karanyi Z."/>
            <person name="Krasevec N."/>
            <person name="Kuo A."/>
            <person name="Kusch H."/>
            <person name="LaButti K."/>
            <person name="Lagendijk E.L."/>
            <person name="Lapidus A."/>
            <person name="Levasseur A."/>
            <person name="Lindquist E."/>
            <person name="Lipzen A."/>
            <person name="Logrieco A.F."/>
            <person name="MacCabe A."/>
            <person name="Maekelae M.R."/>
            <person name="Malavazi I."/>
            <person name="Melin P."/>
            <person name="Meyer V."/>
            <person name="Mielnichuk N."/>
            <person name="Miskei M."/>
            <person name="Molnar A.P."/>
            <person name="Mule G."/>
            <person name="Ngan C.Y."/>
            <person name="Orejas M."/>
            <person name="Orosz E."/>
            <person name="Ouedraogo J.P."/>
            <person name="Overkamp K.M."/>
            <person name="Park H.-S."/>
            <person name="Perrone G."/>
            <person name="Piumi F."/>
            <person name="Punt P.J."/>
            <person name="Ram A.F."/>
            <person name="Ramon A."/>
            <person name="Rauscher S."/>
            <person name="Record E."/>
            <person name="Riano-Pachon D.M."/>
            <person name="Robert V."/>
            <person name="Roehrig J."/>
            <person name="Ruller R."/>
            <person name="Salamov A."/>
            <person name="Salih N.S."/>
            <person name="Samson R.A."/>
            <person name="Sandor E."/>
            <person name="Sanguinetti M."/>
            <person name="Schuetze T."/>
            <person name="Sepcic K."/>
            <person name="Shelest E."/>
            <person name="Sherlock G."/>
            <person name="Sophianopoulou V."/>
            <person name="Squina F.M."/>
            <person name="Sun H."/>
            <person name="Susca A."/>
            <person name="Todd R.B."/>
            <person name="Tsang A."/>
            <person name="Unkles S.E."/>
            <person name="van de Wiele N."/>
            <person name="van Rossen-Uffink D."/>
            <person name="Oliveira J.V."/>
            <person name="Vesth T.C."/>
            <person name="Visser J."/>
            <person name="Yu J.-H."/>
            <person name="Zhou M."/>
            <person name="Andersen M.R."/>
            <person name="Archer D.B."/>
            <person name="Baker S.E."/>
            <person name="Benoit I."/>
            <person name="Brakhage A.A."/>
            <person name="Braus G.H."/>
            <person name="Fischer R."/>
            <person name="Frisvad J.C."/>
            <person name="Goldman G.H."/>
            <person name="Houbraken J."/>
            <person name="Oakley B."/>
            <person name="Pocsi I."/>
            <person name="Scazzocchio C."/>
            <person name="Seiboth B."/>
            <person name="vanKuyk P.A."/>
            <person name="Wortman J."/>
            <person name="Dyer P.S."/>
            <person name="Grigoriev I.V."/>
        </authorList>
    </citation>
    <scope>NUCLEOTIDE SEQUENCE [LARGE SCALE GENOMIC DNA]</scope>
    <source>
        <strain evidence="3">DTO 134E9</strain>
    </source>
</reference>
<evidence type="ECO:0000313" key="2">
    <source>
        <dbReference type="EMBL" id="OJJ41873.1"/>
    </source>
</evidence>
<gene>
    <name evidence="2" type="ORF">ASPWEDRAFT_167865</name>
</gene>
<dbReference type="EMBL" id="KV878209">
    <property type="protein sequence ID" value="OJJ41873.1"/>
    <property type="molecule type" value="Genomic_DNA"/>
</dbReference>
<organism evidence="2 3">
    <name type="scientific">Aspergillus wentii DTO 134E9</name>
    <dbReference type="NCBI Taxonomy" id="1073089"/>
    <lineage>
        <taxon>Eukaryota</taxon>
        <taxon>Fungi</taxon>
        <taxon>Dikarya</taxon>
        <taxon>Ascomycota</taxon>
        <taxon>Pezizomycotina</taxon>
        <taxon>Eurotiomycetes</taxon>
        <taxon>Eurotiomycetidae</taxon>
        <taxon>Eurotiales</taxon>
        <taxon>Aspergillaceae</taxon>
        <taxon>Aspergillus</taxon>
        <taxon>Aspergillus subgen. Cremei</taxon>
    </lineage>
</organism>
<keyword evidence="3" id="KW-1185">Reference proteome</keyword>